<reference evidence="5" key="1">
    <citation type="submission" date="2018-05" db="EMBL/GenBank/DDBJ databases">
        <authorList>
            <person name="Lanie J.A."/>
            <person name="Ng W.-L."/>
            <person name="Kazmierczak K.M."/>
            <person name="Andrzejewski T.M."/>
            <person name="Davidsen T.M."/>
            <person name="Wayne K.J."/>
            <person name="Tettelin H."/>
            <person name="Glass J.I."/>
            <person name="Rusch D."/>
            <person name="Podicherti R."/>
            <person name="Tsui H.-C.T."/>
            <person name="Winkler M.E."/>
        </authorList>
    </citation>
    <scope>NUCLEOTIDE SEQUENCE</scope>
</reference>
<evidence type="ECO:0000256" key="3">
    <source>
        <dbReference type="ARBA" id="ARBA00022801"/>
    </source>
</evidence>
<sequence>MLKEKEKHRLSKLSELIFMASREVKVLRHITWPEEVRINFFKNNSKKIPNVSYPKYNDSDLNSILDDAEQLFGDTKFDDWLRKKVVEIKKSSNLLNACGTKDFFKISSDIYGLPTTKIHDKTTKPRDLSDQFEEIINSID</sequence>
<proteinExistence type="predicted"/>
<feature type="non-terminal residue" evidence="5">
    <location>
        <position position="140"/>
    </location>
</feature>
<keyword evidence="4" id="KW-0482">Metalloprotease</keyword>
<dbReference type="InterPro" id="IPR012548">
    <property type="entry name" value="MATCAP"/>
</dbReference>
<dbReference type="AlphaFoldDB" id="A0A382RAQ9"/>
<evidence type="ECO:0000256" key="4">
    <source>
        <dbReference type="ARBA" id="ARBA00023049"/>
    </source>
</evidence>
<evidence type="ECO:0000313" key="5">
    <source>
        <dbReference type="EMBL" id="SVC94265.1"/>
    </source>
</evidence>
<evidence type="ECO:0000256" key="2">
    <source>
        <dbReference type="ARBA" id="ARBA00022670"/>
    </source>
</evidence>
<keyword evidence="2" id="KW-0645">Protease</keyword>
<keyword evidence="3" id="KW-0378">Hydrolase</keyword>
<comment type="cofactor">
    <cofactor evidence="1">
        <name>Zn(2+)</name>
        <dbReference type="ChEBI" id="CHEBI:29105"/>
    </cofactor>
</comment>
<dbReference type="Pfam" id="PF08014">
    <property type="entry name" value="MATCAP"/>
    <property type="match status" value="1"/>
</dbReference>
<protein>
    <submittedName>
        <fullName evidence="5">Uncharacterized protein</fullName>
    </submittedName>
</protein>
<name>A0A382RAQ9_9ZZZZ</name>
<evidence type="ECO:0000256" key="1">
    <source>
        <dbReference type="ARBA" id="ARBA00001947"/>
    </source>
</evidence>
<dbReference type="EMBL" id="UINC01120041">
    <property type="protein sequence ID" value="SVC94265.1"/>
    <property type="molecule type" value="Genomic_DNA"/>
</dbReference>
<accession>A0A382RAQ9</accession>
<dbReference type="GO" id="GO:0006508">
    <property type="term" value="P:proteolysis"/>
    <property type="evidence" value="ECO:0007669"/>
    <property type="project" value="UniProtKB-KW"/>
</dbReference>
<gene>
    <name evidence="5" type="ORF">METZ01_LOCUS347119</name>
</gene>
<organism evidence="5">
    <name type="scientific">marine metagenome</name>
    <dbReference type="NCBI Taxonomy" id="408172"/>
    <lineage>
        <taxon>unclassified sequences</taxon>
        <taxon>metagenomes</taxon>
        <taxon>ecological metagenomes</taxon>
    </lineage>
</organism>
<dbReference type="GO" id="GO:0008237">
    <property type="term" value="F:metallopeptidase activity"/>
    <property type="evidence" value="ECO:0007669"/>
    <property type="project" value="UniProtKB-KW"/>
</dbReference>